<dbReference type="Gene3D" id="3.30.379.10">
    <property type="entry name" value="Chitobiase/beta-hexosaminidase domain 2-like"/>
    <property type="match status" value="1"/>
</dbReference>
<dbReference type="AlphaFoldDB" id="A0A368VBD4"/>
<dbReference type="Gene3D" id="3.20.20.80">
    <property type="entry name" value="Glycosidases"/>
    <property type="match status" value="1"/>
</dbReference>
<evidence type="ECO:0000259" key="10">
    <source>
        <dbReference type="Pfam" id="PF13290"/>
    </source>
</evidence>
<dbReference type="Pfam" id="PF00728">
    <property type="entry name" value="Glyco_hydro_20"/>
    <property type="match status" value="1"/>
</dbReference>
<dbReference type="SUPFAM" id="SSF51445">
    <property type="entry name" value="(Trans)glycosidases"/>
    <property type="match status" value="1"/>
</dbReference>
<feature type="domain" description="Beta-hexosaminidase bacterial type N-terminal" evidence="9">
    <location>
        <begin position="30"/>
        <end position="161"/>
    </location>
</feature>
<comment type="catalytic activity">
    <reaction evidence="1">
        <text>Hydrolysis of terminal non-reducing N-acetyl-D-hexosamine residues in N-acetyl-beta-D-hexosaminides.</text>
        <dbReference type="EC" id="3.2.1.52"/>
    </reaction>
</comment>
<evidence type="ECO:0000256" key="4">
    <source>
        <dbReference type="ARBA" id="ARBA00022801"/>
    </source>
</evidence>
<dbReference type="GO" id="GO:0005975">
    <property type="term" value="P:carbohydrate metabolic process"/>
    <property type="evidence" value="ECO:0007669"/>
    <property type="project" value="InterPro"/>
</dbReference>
<keyword evidence="7" id="KW-0732">Signal</keyword>
<dbReference type="GO" id="GO:0004563">
    <property type="term" value="F:beta-N-acetylhexosaminidase activity"/>
    <property type="evidence" value="ECO:0007669"/>
    <property type="project" value="UniProtKB-EC"/>
</dbReference>
<evidence type="ECO:0000256" key="2">
    <source>
        <dbReference type="ARBA" id="ARBA00006285"/>
    </source>
</evidence>
<dbReference type="PRINTS" id="PR00738">
    <property type="entry name" value="GLHYDRLASE20"/>
</dbReference>
<feature type="domain" description="Glycoside hydrolase family 20 catalytic" evidence="8">
    <location>
        <begin position="164"/>
        <end position="515"/>
    </location>
</feature>
<dbReference type="RefSeq" id="WP_114436649.1">
    <property type="nucleotide sequence ID" value="NZ_QPIZ01000005.1"/>
</dbReference>
<feature type="domain" description="GH29D-like beta-sandwich" evidence="10">
    <location>
        <begin position="563"/>
        <end position="616"/>
    </location>
</feature>
<dbReference type="InterPro" id="IPR025705">
    <property type="entry name" value="Beta_hexosaminidase_sua/sub"/>
</dbReference>
<dbReference type="SUPFAM" id="SSF55545">
    <property type="entry name" value="beta-N-acetylhexosaminidase-like domain"/>
    <property type="match status" value="1"/>
</dbReference>
<evidence type="ECO:0000256" key="6">
    <source>
        <dbReference type="PIRSR" id="PIRSR625705-1"/>
    </source>
</evidence>
<dbReference type="InterPro" id="IPR015882">
    <property type="entry name" value="HEX_bac_N"/>
</dbReference>
<keyword evidence="4" id="KW-0378">Hydrolase</keyword>
<reference evidence="11 12" key="1">
    <citation type="submission" date="2018-07" db="EMBL/GenBank/DDBJ databases">
        <title>Freshwater and sediment microbial communities from various areas in North America, analyzing microbe dynamics in response to fracking.</title>
        <authorList>
            <person name="Lamendella R."/>
        </authorList>
    </citation>
    <scope>NUCLEOTIDE SEQUENCE [LARGE SCALE GENOMIC DNA]</scope>
    <source>
        <strain evidence="11 12">160A</strain>
    </source>
</reference>
<evidence type="ECO:0000256" key="1">
    <source>
        <dbReference type="ARBA" id="ARBA00001231"/>
    </source>
</evidence>
<evidence type="ECO:0000256" key="7">
    <source>
        <dbReference type="SAM" id="SignalP"/>
    </source>
</evidence>
<dbReference type="InterPro" id="IPR015883">
    <property type="entry name" value="Glyco_hydro_20_cat"/>
</dbReference>
<dbReference type="InterPro" id="IPR017853">
    <property type="entry name" value="GH"/>
</dbReference>
<dbReference type="PANTHER" id="PTHR22600">
    <property type="entry name" value="BETA-HEXOSAMINIDASE"/>
    <property type="match status" value="1"/>
</dbReference>
<dbReference type="GO" id="GO:0016020">
    <property type="term" value="C:membrane"/>
    <property type="evidence" value="ECO:0007669"/>
    <property type="project" value="TreeGrafter"/>
</dbReference>
<gene>
    <name evidence="11" type="ORF">DFO77_105139</name>
</gene>
<dbReference type="Pfam" id="PF13290">
    <property type="entry name" value="CHB_HEX_C_1"/>
    <property type="match status" value="1"/>
</dbReference>
<accession>A0A368VBD4</accession>
<dbReference type="Pfam" id="PF02838">
    <property type="entry name" value="Glyco_hydro_20b"/>
    <property type="match status" value="1"/>
</dbReference>
<dbReference type="Proteomes" id="UP000252733">
    <property type="component" value="Unassembled WGS sequence"/>
</dbReference>
<dbReference type="InterPro" id="IPR029018">
    <property type="entry name" value="Hex-like_dom2"/>
</dbReference>
<comment type="similarity">
    <text evidence="2">Belongs to the glycosyl hydrolase 20 family.</text>
</comment>
<keyword evidence="5" id="KW-0326">Glycosidase</keyword>
<dbReference type="GO" id="GO:0030203">
    <property type="term" value="P:glycosaminoglycan metabolic process"/>
    <property type="evidence" value="ECO:0007669"/>
    <property type="project" value="TreeGrafter"/>
</dbReference>
<dbReference type="Gene3D" id="2.60.120.260">
    <property type="entry name" value="Galactose-binding domain-like"/>
    <property type="match status" value="1"/>
</dbReference>
<organism evidence="11 12">
    <name type="scientific">Marinilabilia salmonicolor</name>
    <dbReference type="NCBI Taxonomy" id="989"/>
    <lineage>
        <taxon>Bacteria</taxon>
        <taxon>Pseudomonadati</taxon>
        <taxon>Bacteroidota</taxon>
        <taxon>Bacteroidia</taxon>
        <taxon>Marinilabiliales</taxon>
        <taxon>Marinilabiliaceae</taxon>
        <taxon>Marinilabilia</taxon>
    </lineage>
</organism>
<feature type="active site" description="Proton donor" evidence="6">
    <location>
        <position position="346"/>
    </location>
</feature>
<dbReference type="CDD" id="cd06563">
    <property type="entry name" value="GH20_chitobiase-like"/>
    <property type="match status" value="1"/>
</dbReference>
<feature type="signal peptide" evidence="7">
    <location>
        <begin position="1"/>
        <end position="28"/>
    </location>
</feature>
<evidence type="ECO:0000259" key="8">
    <source>
        <dbReference type="Pfam" id="PF00728"/>
    </source>
</evidence>
<dbReference type="EC" id="3.2.1.52" evidence="3"/>
<dbReference type="PANTHER" id="PTHR22600:SF57">
    <property type="entry name" value="BETA-N-ACETYLHEXOSAMINIDASE"/>
    <property type="match status" value="1"/>
</dbReference>
<dbReference type="InterPro" id="IPR059177">
    <property type="entry name" value="GH29D-like_dom"/>
</dbReference>
<feature type="chain" id="PRO_5016760207" description="beta-N-acetylhexosaminidase" evidence="7">
    <location>
        <begin position="29"/>
        <end position="774"/>
    </location>
</feature>
<sequence>MCQRFNSKKIITGLFIAFFALLSQNQTAQINVVPVPREVTMHPGVFRFDGNTRWVTENMTQEKLLADYLEYFRVSANIGYRPESGRENMKNAVVFRTNNGLPDEGCLLDVKNNVVRLEASSTSGFQYGMNTLMQLLPPEIYSSKWEKDIEWEVPAVTIKDYPRFSYRGFMLDVARKFMPKEHVLKIIDYLSLHKINYLHLHLVDDNGWRLEIKEYPELTDVGAWRADRYNYFSARQNPVDGEPTPVGGYYSQKDIRDIVAYAANKQIEVIPEIEMPAHTVSSLSAFPHLTCPVVEGPINVLPGIGGDLSSVIYCAGNDSVFSFLEDVIDEVTQLFPSEYIHIGGDEAWKDNWEKCPLCQNRIKEEGLEDEEALQAWFVNRIGDYIRSKGKKVMGWDELTNGKIPEGATILGWRGDGRHALKAADQGFPFIMSPAIPFYFIRYQGPQWFEPFTYFGNNTLRDVYNYEPSDDMNSGQFNLLKGVQACLWSEFIDDPEEAEYMIFPRLAAFSEVAWSNPENRNWDQFLPRLDHLTEIYDHLGVNYASKSMFNLFHSVRPLDGNLEIDLSCIRPDVDVRYTTDGDEPDASSTIYDAPFEVEDGEIVRAASFVGAERKGEILTLNLRYNKATGASVMSEEHNAGVLTNGLLGSEKLTDGEYVDLYNRGGEFVIDLGKKKSFSKVTFSFLNNYGRAVHLPSEIQVSVSENGRKYRLVVDRKLSEHERLSEGIKHEMVGFNLDQVNAQYVKILLKATGIMPEGHVLENDPGRIGFDEVRVE</sequence>
<evidence type="ECO:0000256" key="5">
    <source>
        <dbReference type="ARBA" id="ARBA00023295"/>
    </source>
</evidence>
<evidence type="ECO:0000313" key="12">
    <source>
        <dbReference type="Proteomes" id="UP000252733"/>
    </source>
</evidence>
<keyword evidence="12" id="KW-1185">Reference proteome</keyword>
<dbReference type="EMBL" id="QPIZ01000005">
    <property type="protein sequence ID" value="RCW37630.1"/>
    <property type="molecule type" value="Genomic_DNA"/>
</dbReference>
<protein>
    <recommendedName>
        <fullName evidence="3">beta-N-acetylhexosaminidase</fullName>
        <ecNumber evidence="3">3.2.1.52</ecNumber>
    </recommendedName>
</protein>
<evidence type="ECO:0000259" key="9">
    <source>
        <dbReference type="Pfam" id="PF02838"/>
    </source>
</evidence>
<evidence type="ECO:0000256" key="3">
    <source>
        <dbReference type="ARBA" id="ARBA00012663"/>
    </source>
</evidence>
<evidence type="ECO:0000313" key="11">
    <source>
        <dbReference type="EMBL" id="RCW37630.1"/>
    </source>
</evidence>
<proteinExistence type="inferred from homology"/>
<comment type="caution">
    <text evidence="11">The sequence shown here is derived from an EMBL/GenBank/DDBJ whole genome shotgun (WGS) entry which is preliminary data.</text>
</comment>
<name>A0A368VBD4_9BACT</name>